<comment type="caution">
    <text evidence="1">The sequence shown here is derived from an EMBL/GenBank/DDBJ whole genome shotgun (WGS) entry which is preliminary data.</text>
</comment>
<protein>
    <submittedName>
        <fullName evidence="1">PhnD/SsuA/transferrin family substrate-binding protein</fullName>
    </submittedName>
</protein>
<dbReference type="Proteomes" id="UP001652504">
    <property type="component" value="Unassembled WGS sequence"/>
</dbReference>
<keyword evidence="2" id="KW-1185">Reference proteome</keyword>
<proteinExistence type="predicted"/>
<evidence type="ECO:0000313" key="1">
    <source>
        <dbReference type="EMBL" id="MCV2884752.1"/>
    </source>
</evidence>
<reference evidence="1 2" key="1">
    <citation type="submission" date="2022-10" db="EMBL/GenBank/DDBJ databases">
        <title>Aestuariibacter sp. AA17 isolated from Montipora capitata coral fragment.</title>
        <authorList>
            <person name="Emsley S.A."/>
            <person name="Pfannmuller K.M."/>
            <person name="Loughran R.M."/>
            <person name="Shlafstein M."/>
            <person name="Papke E."/>
            <person name="Saw J.H."/>
            <person name="Ushijima B."/>
            <person name="Videau P."/>
        </authorList>
    </citation>
    <scope>NUCLEOTIDE SEQUENCE [LARGE SCALE GENOMIC DNA]</scope>
    <source>
        <strain evidence="1 2">AA17</strain>
    </source>
</reference>
<organism evidence="1 2">
    <name type="scientific">Fluctibacter corallii</name>
    <dbReference type="NCBI Taxonomy" id="2984329"/>
    <lineage>
        <taxon>Bacteria</taxon>
        <taxon>Pseudomonadati</taxon>
        <taxon>Pseudomonadota</taxon>
        <taxon>Gammaproteobacteria</taxon>
        <taxon>Alteromonadales</taxon>
        <taxon>Alteromonadaceae</taxon>
        <taxon>Fluctibacter</taxon>
    </lineage>
</organism>
<dbReference type="Pfam" id="PF12974">
    <property type="entry name" value="Phosphonate-bd"/>
    <property type="match status" value="1"/>
</dbReference>
<dbReference type="EMBL" id="JAOWKX010000004">
    <property type="protein sequence ID" value="MCV2884752.1"/>
    <property type="molecule type" value="Genomic_DNA"/>
</dbReference>
<name>A0ABT3A901_9ALTE</name>
<sequence>MWSSTLLLVLVFWILGRLDNEAQIYDIPNVIIDNKSCLTSSGNNEDEFLTFTSDRALAERLLTKLCTNDVINRQFGRVKVRWSHSDEDVIQYVGKGIADLALVKENLMHAFATQRTHGYDNVAQYQDYATYLFSLKEQPELTKQYLWGKRIGLLDYPSSRSGHIVPKKMLNELGIKDGDVEIVYANSHSALRELLSSGRVDLISSYWHERDSERFSQNYITEIDNNISGSKWYLKMETANTDLRCAVQKTLQTLAKETQSDYYKHLILMKPCMPHDSPVNEEVM</sequence>
<dbReference type="Gene3D" id="3.40.190.10">
    <property type="entry name" value="Periplasmic binding protein-like II"/>
    <property type="match status" value="2"/>
</dbReference>
<dbReference type="RefSeq" id="WP_263712038.1">
    <property type="nucleotide sequence ID" value="NZ_JAOWKX010000004.1"/>
</dbReference>
<gene>
    <name evidence="1" type="ORF">OE749_08590</name>
</gene>
<dbReference type="SUPFAM" id="SSF53850">
    <property type="entry name" value="Periplasmic binding protein-like II"/>
    <property type="match status" value="1"/>
</dbReference>
<accession>A0ABT3A901</accession>
<evidence type="ECO:0000313" key="2">
    <source>
        <dbReference type="Proteomes" id="UP001652504"/>
    </source>
</evidence>